<evidence type="ECO:0000256" key="1">
    <source>
        <dbReference type="SAM" id="MobiDB-lite"/>
    </source>
</evidence>
<protein>
    <submittedName>
        <fullName evidence="2">Uncharacterized protein</fullName>
    </submittedName>
</protein>
<organism evidence="2 3">
    <name type="scientific">Dreissena polymorpha</name>
    <name type="common">Zebra mussel</name>
    <name type="synonym">Mytilus polymorpha</name>
    <dbReference type="NCBI Taxonomy" id="45954"/>
    <lineage>
        <taxon>Eukaryota</taxon>
        <taxon>Metazoa</taxon>
        <taxon>Spiralia</taxon>
        <taxon>Lophotrochozoa</taxon>
        <taxon>Mollusca</taxon>
        <taxon>Bivalvia</taxon>
        <taxon>Autobranchia</taxon>
        <taxon>Heteroconchia</taxon>
        <taxon>Euheterodonta</taxon>
        <taxon>Imparidentia</taxon>
        <taxon>Neoheterodontei</taxon>
        <taxon>Myida</taxon>
        <taxon>Dreissenoidea</taxon>
        <taxon>Dreissenidae</taxon>
        <taxon>Dreissena</taxon>
    </lineage>
</organism>
<name>A0A9D4BF08_DREPO</name>
<dbReference type="EMBL" id="JAIWYP010000015">
    <property type="protein sequence ID" value="KAH3700590.1"/>
    <property type="molecule type" value="Genomic_DNA"/>
</dbReference>
<dbReference type="AlphaFoldDB" id="A0A9D4BF08"/>
<dbReference type="Proteomes" id="UP000828390">
    <property type="component" value="Unassembled WGS sequence"/>
</dbReference>
<evidence type="ECO:0000313" key="3">
    <source>
        <dbReference type="Proteomes" id="UP000828390"/>
    </source>
</evidence>
<reference evidence="2" key="1">
    <citation type="journal article" date="2019" name="bioRxiv">
        <title>The Genome of the Zebra Mussel, Dreissena polymorpha: A Resource for Invasive Species Research.</title>
        <authorList>
            <person name="McCartney M.A."/>
            <person name="Auch B."/>
            <person name="Kono T."/>
            <person name="Mallez S."/>
            <person name="Zhang Y."/>
            <person name="Obille A."/>
            <person name="Becker A."/>
            <person name="Abrahante J.E."/>
            <person name="Garbe J."/>
            <person name="Badalamenti J.P."/>
            <person name="Herman A."/>
            <person name="Mangelson H."/>
            <person name="Liachko I."/>
            <person name="Sullivan S."/>
            <person name="Sone E.D."/>
            <person name="Koren S."/>
            <person name="Silverstein K.A.T."/>
            <person name="Beckman K.B."/>
            <person name="Gohl D.M."/>
        </authorList>
    </citation>
    <scope>NUCLEOTIDE SEQUENCE</scope>
    <source>
        <strain evidence="2">Duluth1</strain>
        <tissue evidence="2">Whole animal</tissue>
    </source>
</reference>
<feature type="region of interest" description="Disordered" evidence="1">
    <location>
        <begin position="79"/>
        <end position="126"/>
    </location>
</feature>
<evidence type="ECO:0000313" key="2">
    <source>
        <dbReference type="EMBL" id="KAH3700590.1"/>
    </source>
</evidence>
<keyword evidence="3" id="KW-1185">Reference proteome</keyword>
<accession>A0A9D4BF08</accession>
<gene>
    <name evidence="2" type="ORF">DPMN_075569</name>
</gene>
<proteinExistence type="predicted"/>
<reference evidence="2" key="2">
    <citation type="submission" date="2020-11" db="EMBL/GenBank/DDBJ databases">
        <authorList>
            <person name="McCartney M.A."/>
            <person name="Auch B."/>
            <person name="Kono T."/>
            <person name="Mallez S."/>
            <person name="Becker A."/>
            <person name="Gohl D.M."/>
            <person name="Silverstein K.A.T."/>
            <person name="Koren S."/>
            <person name="Bechman K.B."/>
            <person name="Herman A."/>
            <person name="Abrahante J.E."/>
            <person name="Garbe J."/>
        </authorList>
    </citation>
    <scope>NUCLEOTIDE SEQUENCE</scope>
    <source>
        <strain evidence="2">Duluth1</strain>
        <tissue evidence="2">Whole animal</tissue>
    </source>
</reference>
<feature type="compositionally biased region" description="Basic and acidic residues" evidence="1">
    <location>
        <begin position="99"/>
        <end position="126"/>
    </location>
</feature>
<sequence length="126" mass="13173">MQASTVVEAYLVEAVAGEVAVVVEVDIGVNEAEAPVLVHITKTVPVAVTGFVRPGASAKMRLVAPEVLEDGTAFGEAEGPLRRRWAKAGGEEPVSSDGSEVRMAKTESQELTDKGEEAARDGGKVR</sequence>
<comment type="caution">
    <text evidence="2">The sequence shown here is derived from an EMBL/GenBank/DDBJ whole genome shotgun (WGS) entry which is preliminary data.</text>
</comment>